<dbReference type="GO" id="GO:0030313">
    <property type="term" value="C:cell envelope"/>
    <property type="evidence" value="ECO:0007669"/>
    <property type="project" value="UniProtKB-SubCell"/>
</dbReference>
<evidence type="ECO:0000313" key="7">
    <source>
        <dbReference type="EMBL" id="MCZ0725162.1"/>
    </source>
</evidence>
<proteinExistence type="inferred from homology"/>
<comment type="similarity">
    <text evidence="5">Belongs to the bacterial solute-binding protein 9 family.</text>
</comment>
<dbReference type="PANTHER" id="PTHR42953:SF1">
    <property type="entry name" value="METAL-BINDING PROTEIN HI_0362-RELATED"/>
    <property type="match status" value="1"/>
</dbReference>
<dbReference type="GO" id="GO:0007155">
    <property type="term" value="P:cell adhesion"/>
    <property type="evidence" value="ECO:0007669"/>
    <property type="project" value="InterPro"/>
</dbReference>
<dbReference type="AlphaFoldDB" id="A0A9X3FMB6"/>
<dbReference type="InterPro" id="IPR006129">
    <property type="entry name" value="AdhesinB"/>
</dbReference>
<evidence type="ECO:0000256" key="5">
    <source>
        <dbReference type="RuleBase" id="RU003512"/>
    </source>
</evidence>
<dbReference type="PRINTS" id="PR00690">
    <property type="entry name" value="ADHESNFAMILY"/>
</dbReference>
<feature type="chain" id="PRO_5040731169" evidence="6">
    <location>
        <begin position="24"/>
        <end position="315"/>
    </location>
</feature>
<organism evidence="7 8">
    <name type="scientific">Aerococcus kribbianus</name>
    <dbReference type="NCBI Taxonomy" id="2999064"/>
    <lineage>
        <taxon>Bacteria</taxon>
        <taxon>Bacillati</taxon>
        <taxon>Bacillota</taxon>
        <taxon>Bacilli</taxon>
        <taxon>Lactobacillales</taxon>
        <taxon>Aerococcaceae</taxon>
        <taxon>Aerococcus</taxon>
    </lineage>
</organism>
<keyword evidence="3" id="KW-0479">Metal-binding</keyword>
<evidence type="ECO:0000256" key="1">
    <source>
        <dbReference type="ARBA" id="ARBA00004196"/>
    </source>
</evidence>
<gene>
    <name evidence="7" type="ORF">OW157_01095</name>
</gene>
<name>A0A9X3FMB6_9LACT</name>
<comment type="caution">
    <text evidence="7">The sequence shown here is derived from an EMBL/GenBank/DDBJ whole genome shotgun (WGS) entry which is preliminary data.</text>
</comment>
<dbReference type="InterPro" id="IPR050492">
    <property type="entry name" value="Bact_metal-bind_prot9"/>
</dbReference>
<dbReference type="PRINTS" id="PR00691">
    <property type="entry name" value="ADHESINB"/>
</dbReference>
<dbReference type="PROSITE" id="PS51257">
    <property type="entry name" value="PROKAR_LIPOPROTEIN"/>
    <property type="match status" value="1"/>
</dbReference>
<accession>A0A9X3FMB6</accession>
<dbReference type="RefSeq" id="WP_268751489.1">
    <property type="nucleotide sequence ID" value="NZ_JAPRFQ010000001.1"/>
</dbReference>
<dbReference type="EMBL" id="JAPRFR010000001">
    <property type="protein sequence ID" value="MCZ0725162.1"/>
    <property type="molecule type" value="Genomic_DNA"/>
</dbReference>
<keyword evidence="4 6" id="KW-0732">Signal</keyword>
<dbReference type="InterPro" id="IPR006128">
    <property type="entry name" value="Lipoprotein_PsaA-like"/>
</dbReference>
<dbReference type="InterPro" id="IPR006127">
    <property type="entry name" value="ZnuA-like"/>
</dbReference>
<dbReference type="Proteomes" id="UP001146670">
    <property type="component" value="Unassembled WGS sequence"/>
</dbReference>
<dbReference type="GO" id="GO:0046872">
    <property type="term" value="F:metal ion binding"/>
    <property type="evidence" value="ECO:0007669"/>
    <property type="project" value="UniProtKB-KW"/>
</dbReference>
<reference evidence="7" key="1">
    <citation type="submission" date="2022-12" db="EMBL/GenBank/DDBJ databases">
        <title>Description and comparative metabolic analysis of Aerococcus sp. nov., isolated from the feces of a pig.</title>
        <authorList>
            <person name="Chang Y.-H."/>
        </authorList>
    </citation>
    <scope>NUCLEOTIDE SEQUENCE</scope>
    <source>
        <strain evidence="7">YH-aer222</strain>
    </source>
</reference>
<evidence type="ECO:0000256" key="6">
    <source>
        <dbReference type="SAM" id="SignalP"/>
    </source>
</evidence>
<keyword evidence="2 5" id="KW-0813">Transport</keyword>
<dbReference type="Gene3D" id="3.40.50.1980">
    <property type="entry name" value="Nitrogenase molybdenum iron protein domain"/>
    <property type="match status" value="2"/>
</dbReference>
<evidence type="ECO:0000256" key="3">
    <source>
        <dbReference type="ARBA" id="ARBA00022723"/>
    </source>
</evidence>
<dbReference type="PANTHER" id="PTHR42953">
    <property type="entry name" value="HIGH-AFFINITY ZINC UPTAKE SYSTEM PROTEIN ZNUA-RELATED"/>
    <property type="match status" value="1"/>
</dbReference>
<dbReference type="Pfam" id="PF01297">
    <property type="entry name" value="ZnuA"/>
    <property type="match status" value="1"/>
</dbReference>
<dbReference type="GO" id="GO:0030001">
    <property type="term" value="P:metal ion transport"/>
    <property type="evidence" value="ECO:0007669"/>
    <property type="project" value="InterPro"/>
</dbReference>
<feature type="signal peptide" evidence="6">
    <location>
        <begin position="1"/>
        <end position="23"/>
    </location>
</feature>
<evidence type="ECO:0000256" key="4">
    <source>
        <dbReference type="ARBA" id="ARBA00022729"/>
    </source>
</evidence>
<comment type="subcellular location">
    <subcellularLocation>
        <location evidence="1">Cell envelope</location>
    </subcellularLocation>
</comment>
<dbReference type="SUPFAM" id="SSF53807">
    <property type="entry name" value="Helical backbone' metal receptor"/>
    <property type="match status" value="1"/>
</dbReference>
<protein>
    <submittedName>
        <fullName evidence="7">Zinc ABC transporter substrate-binding protein</fullName>
    </submittedName>
</protein>
<keyword evidence="8" id="KW-1185">Reference proteome</keyword>
<evidence type="ECO:0000313" key="8">
    <source>
        <dbReference type="Proteomes" id="UP001146670"/>
    </source>
</evidence>
<sequence length="315" mass="34219">MTKIMKYICRGLLLAMAAFLLVACGQTGGQKANDSNSKLQVVATTTQVDDLMKQIGGDHVEVQGLMGPGVDPHGYEPSPSDTKALQNADVVAYSGFHLEAMFTDLLESLGKEGKATINMSDAVKDSQALASKEEGLTHDPHIWFSVSIWRQAAQHAADQLSEIDPDHKDDYQANAKEYIAKLDDLDDYISQRIEEIPEQSRYLVTAHDAFNYFGQEYDFEVVGIQGLNSQTEAGTGDISQVADLMADNNVKAVFVESSVSDRNVNALLEAASARGHSAEIGGELYSDSLGSDDEGTDTYIAMYKHNVDTIVDALK</sequence>
<evidence type="ECO:0000256" key="2">
    <source>
        <dbReference type="ARBA" id="ARBA00022448"/>
    </source>
</evidence>